<keyword evidence="4 6" id="KW-0862">Zinc</keyword>
<gene>
    <name evidence="8" type="ORF">MC7420_7350</name>
</gene>
<dbReference type="CDD" id="cd07333">
    <property type="entry name" value="M48C_bepA_like"/>
    <property type="match status" value="1"/>
</dbReference>
<dbReference type="AlphaFoldDB" id="B4VI55"/>
<evidence type="ECO:0000256" key="6">
    <source>
        <dbReference type="RuleBase" id="RU003983"/>
    </source>
</evidence>
<keyword evidence="5 6" id="KW-0482">Metalloprotease</keyword>
<dbReference type="GO" id="GO:0016020">
    <property type="term" value="C:membrane"/>
    <property type="evidence" value="ECO:0007669"/>
    <property type="project" value="TreeGrafter"/>
</dbReference>
<evidence type="ECO:0000256" key="4">
    <source>
        <dbReference type="ARBA" id="ARBA00022833"/>
    </source>
</evidence>
<dbReference type="PANTHER" id="PTHR22726:SF1">
    <property type="entry name" value="METALLOENDOPEPTIDASE OMA1, MITOCHONDRIAL"/>
    <property type="match status" value="1"/>
</dbReference>
<dbReference type="PANTHER" id="PTHR22726">
    <property type="entry name" value="METALLOENDOPEPTIDASE OMA1"/>
    <property type="match status" value="1"/>
</dbReference>
<dbReference type="GO" id="GO:0004222">
    <property type="term" value="F:metalloendopeptidase activity"/>
    <property type="evidence" value="ECO:0007669"/>
    <property type="project" value="InterPro"/>
</dbReference>
<dbReference type="EMBL" id="DS989841">
    <property type="protein sequence ID" value="EDX78697.1"/>
    <property type="molecule type" value="Genomic_DNA"/>
</dbReference>
<dbReference type="MEROPS" id="M48.019"/>
<evidence type="ECO:0000256" key="2">
    <source>
        <dbReference type="ARBA" id="ARBA00022723"/>
    </source>
</evidence>
<evidence type="ECO:0000256" key="5">
    <source>
        <dbReference type="ARBA" id="ARBA00023049"/>
    </source>
</evidence>
<dbReference type="InterPro" id="IPR051156">
    <property type="entry name" value="Mito/Outer_Membr_Metalloprot"/>
</dbReference>
<comment type="cofactor">
    <cofactor evidence="6">
        <name>Zn(2+)</name>
        <dbReference type="ChEBI" id="CHEBI:29105"/>
    </cofactor>
    <text evidence="6">Binds 1 zinc ion per subunit.</text>
</comment>
<dbReference type="Gene3D" id="3.30.2010.10">
    <property type="entry name" value="Metalloproteases ('zincins'), catalytic domain"/>
    <property type="match status" value="1"/>
</dbReference>
<accession>B4VI55</accession>
<keyword evidence="9" id="KW-1185">Reference proteome</keyword>
<name>B4VI55_9CYAN</name>
<comment type="similarity">
    <text evidence="6">Belongs to the peptidase M48 family.</text>
</comment>
<proteinExistence type="inferred from homology"/>
<sequence>MVNPFSIWSHRHRRRLLYPLVSAILAFSLIVGTPQVSQAIPWLDLIFRGVQIIQLSNISERQEVEIGQQINQQLVRNQIQLYRNSSVNRYIDQIGQRLAKETQRSNIPYTFQVVKDDSINAFATTGGFIYLNTGLIEAADNEAQLASVIAHEIGHIEEEHMIEQMRQTAIARGVAVAAGLDRNTLVNIGVDLALRLPNSREDEFEADQVGLDILKKAGYAPSAMVNFMEKLQKKSGSVPSFLSTHPGVHDRINALKQAIDPAEATVGDGLDESAYKAKIRPLQ</sequence>
<dbReference type="eggNOG" id="COG4783">
    <property type="taxonomic scope" value="Bacteria"/>
</dbReference>
<feature type="domain" description="Peptidase M48" evidence="7">
    <location>
        <begin position="87"/>
        <end position="257"/>
    </location>
</feature>
<evidence type="ECO:0000313" key="9">
    <source>
        <dbReference type="Proteomes" id="UP000003835"/>
    </source>
</evidence>
<evidence type="ECO:0000256" key="1">
    <source>
        <dbReference type="ARBA" id="ARBA00022670"/>
    </source>
</evidence>
<keyword evidence="1 6" id="KW-0645">Protease</keyword>
<keyword evidence="2" id="KW-0479">Metal-binding</keyword>
<dbReference type="OrthoDB" id="9810445at2"/>
<dbReference type="HOGENOM" id="CLU_029002_5_2_3"/>
<dbReference type="GO" id="GO:0046872">
    <property type="term" value="F:metal ion binding"/>
    <property type="evidence" value="ECO:0007669"/>
    <property type="project" value="UniProtKB-KW"/>
</dbReference>
<reference evidence="8 9" key="1">
    <citation type="submission" date="2008-07" db="EMBL/GenBank/DDBJ databases">
        <authorList>
            <person name="Tandeau de Marsac N."/>
            <person name="Ferriera S."/>
            <person name="Johnson J."/>
            <person name="Kravitz S."/>
            <person name="Beeson K."/>
            <person name="Sutton G."/>
            <person name="Rogers Y.-H."/>
            <person name="Friedman R."/>
            <person name="Frazier M."/>
            <person name="Venter J.C."/>
        </authorList>
    </citation>
    <scope>NUCLEOTIDE SEQUENCE [LARGE SCALE GENOMIC DNA]</scope>
    <source>
        <strain evidence="8 9">PCC 7420</strain>
    </source>
</reference>
<protein>
    <submittedName>
        <fullName evidence="8">Peptidase, M48 family</fullName>
    </submittedName>
</protein>
<organism evidence="8 9">
    <name type="scientific">Coleofasciculus chthonoplastes PCC 7420</name>
    <dbReference type="NCBI Taxonomy" id="118168"/>
    <lineage>
        <taxon>Bacteria</taxon>
        <taxon>Bacillati</taxon>
        <taxon>Cyanobacteriota</taxon>
        <taxon>Cyanophyceae</taxon>
        <taxon>Coleofasciculales</taxon>
        <taxon>Coleofasciculaceae</taxon>
        <taxon>Coleofasciculus</taxon>
    </lineage>
</organism>
<dbReference type="Proteomes" id="UP000003835">
    <property type="component" value="Unassembled WGS sequence"/>
</dbReference>
<dbReference type="STRING" id="118168.MC7420_7350"/>
<dbReference type="GO" id="GO:0051603">
    <property type="term" value="P:proteolysis involved in protein catabolic process"/>
    <property type="evidence" value="ECO:0007669"/>
    <property type="project" value="TreeGrafter"/>
</dbReference>
<evidence type="ECO:0000259" key="7">
    <source>
        <dbReference type="Pfam" id="PF01435"/>
    </source>
</evidence>
<dbReference type="InterPro" id="IPR001915">
    <property type="entry name" value="Peptidase_M48"/>
</dbReference>
<evidence type="ECO:0000313" key="8">
    <source>
        <dbReference type="EMBL" id="EDX78697.1"/>
    </source>
</evidence>
<dbReference type="RefSeq" id="WP_006098174.1">
    <property type="nucleotide sequence ID" value="NZ_DS989841.1"/>
</dbReference>
<dbReference type="Pfam" id="PF01435">
    <property type="entry name" value="Peptidase_M48"/>
    <property type="match status" value="1"/>
</dbReference>
<keyword evidence="3 6" id="KW-0378">Hydrolase</keyword>
<evidence type="ECO:0000256" key="3">
    <source>
        <dbReference type="ARBA" id="ARBA00022801"/>
    </source>
</evidence>